<reference evidence="2" key="2">
    <citation type="submission" date="2021-03" db="UniProtKB">
        <authorList>
            <consortium name="EnsemblPlants"/>
        </authorList>
    </citation>
    <scope>IDENTIFICATION</scope>
</reference>
<feature type="transmembrane region" description="Helical" evidence="1">
    <location>
        <begin position="341"/>
        <end position="361"/>
    </location>
</feature>
<organism evidence="2 3">
    <name type="scientific">Chenopodium quinoa</name>
    <name type="common">Quinoa</name>
    <dbReference type="NCBI Taxonomy" id="63459"/>
    <lineage>
        <taxon>Eukaryota</taxon>
        <taxon>Viridiplantae</taxon>
        <taxon>Streptophyta</taxon>
        <taxon>Embryophyta</taxon>
        <taxon>Tracheophyta</taxon>
        <taxon>Spermatophyta</taxon>
        <taxon>Magnoliopsida</taxon>
        <taxon>eudicotyledons</taxon>
        <taxon>Gunneridae</taxon>
        <taxon>Pentapetalae</taxon>
        <taxon>Caryophyllales</taxon>
        <taxon>Chenopodiaceae</taxon>
        <taxon>Chenopodioideae</taxon>
        <taxon>Atripliceae</taxon>
        <taxon>Chenopodium</taxon>
    </lineage>
</organism>
<keyword evidence="1" id="KW-1133">Transmembrane helix</keyword>
<dbReference type="AlphaFoldDB" id="A0A803MJR5"/>
<accession>A0A803MJR5</accession>
<keyword evidence="1" id="KW-0812">Transmembrane</keyword>
<dbReference type="PANTHER" id="PTHR31170:SF25">
    <property type="entry name" value="BNAA09G04570D PROTEIN"/>
    <property type="match status" value="1"/>
</dbReference>
<dbReference type="PANTHER" id="PTHR31170">
    <property type="entry name" value="BNAC04G53230D PROTEIN"/>
    <property type="match status" value="1"/>
</dbReference>
<evidence type="ECO:0000313" key="2">
    <source>
        <dbReference type="EnsemblPlants" id="AUR62030648-RA:cds"/>
    </source>
</evidence>
<reference evidence="2" key="1">
    <citation type="journal article" date="2017" name="Nature">
        <title>The genome of Chenopodium quinoa.</title>
        <authorList>
            <person name="Jarvis D.E."/>
            <person name="Ho Y.S."/>
            <person name="Lightfoot D.J."/>
            <person name="Schmoeckel S.M."/>
            <person name="Li B."/>
            <person name="Borm T.J.A."/>
            <person name="Ohyanagi H."/>
            <person name="Mineta K."/>
            <person name="Michell C.T."/>
            <person name="Saber N."/>
            <person name="Kharbatia N.M."/>
            <person name="Rupper R.R."/>
            <person name="Sharp A.R."/>
            <person name="Dally N."/>
            <person name="Boughton B.A."/>
            <person name="Woo Y.H."/>
            <person name="Gao G."/>
            <person name="Schijlen E.G.W.M."/>
            <person name="Guo X."/>
            <person name="Momin A.A."/>
            <person name="Negrao S."/>
            <person name="Al-Babili S."/>
            <person name="Gehring C."/>
            <person name="Roessner U."/>
            <person name="Jung C."/>
            <person name="Murphy K."/>
            <person name="Arold S.T."/>
            <person name="Gojobori T."/>
            <person name="van der Linden C.G."/>
            <person name="van Loo E.N."/>
            <person name="Jellen E.N."/>
            <person name="Maughan P.J."/>
            <person name="Tester M."/>
        </authorList>
    </citation>
    <scope>NUCLEOTIDE SEQUENCE [LARGE SCALE GENOMIC DNA]</scope>
    <source>
        <strain evidence="2">cv. PI 614886</strain>
    </source>
</reference>
<dbReference type="Proteomes" id="UP000596660">
    <property type="component" value="Unplaced"/>
</dbReference>
<proteinExistence type="predicted"/>
<protein>
    <submittedName>
        <fullName evidence="2">Uncharacterized protein</fullName>
    </submittedName>
</protein>
<dbReference type="Gramene" id="AUR62030648-RA">
    <property type="protein sequence ID" value="AUR62030648-RA:cds"/>
    <property type="gene ID" value="AUR62030648"/>
</dbReference>
<dbReference type="EnsemblPlants" id="AUR62030648-RA">
    <property type="protein sequence ID" value="AUR62030648-RA:cds"/>
    <property type="gene ID" value="AUR62030648"/>
</dbReference>
<name>A0A803MJR5_CHEQI</name>
<evidence type="ECO:0000313" key="3">
    <source>
        <dbReference type="Proteomes" id="UP000596660"/>
    </source>
</evidence>
<dbReference type="Pfam" id="PF03140">
    <property type="entry name" value="DUF247"/>
    <property type="match status" value="1"/>
</dbReference>
<dbReference type="OMA" id="NQCCIYR"/>
<dbReference type="InterPro" id="IPR004158">
    <property type="entry name" value="DUF247_pln"/>
</dbReference>
<sequence>MVNHFCDLFGVPTYSHSAAANTNGNKAYSLEKYIEVIKNWEDVARSYYEEKISLSSNEFIEMMMIDAAFIIYLFIYCSERFGIPKFPINEKIIKQDIFVEDNQLPFFVLNLLYSITFGEAYPEISFQDLTCNYISNNSVSGRIKPATGKENVLRNTSEVKHLLDFLRVWHLPSELGDGIYRTELTLPPSAEKLEVAGVKFKASESKYLLDIRFSDGVLEIPRLTMEDSTEGLLRNILFFEQCRQFHDVSASSYFVDYVSFIDALINTREDVQILVQHGVIKNLLGSDDEVANVVNQLRKNIMINNHSFYYSDIAEKLNAHANTRRNKWMAILRKDYFNHPWSIISVVYLAILLFLTVLQVYTGFKH</sequence>
<evidence type="ECO:0000256" key="1">
    <source>
        <dbReference type="SAM" id="Phobius"/>
    </source>
</evidence>
<keyword evidence="3" id="KW-1185">Reference proteome</keyword>
<keyword evidence="1" id="KW-0472">Membrane</keyword>